<dbReference type="EMBL" id="AP015037">
    <property type="protein sequence ID" value="BAT83889.1"/>
    <property type="molecule type" value="Genomic_DNA"/>
</dbReference>
<sequence>SSIFFSSNTFSNLICDFFLFLVPSFVFLRCPSFRLPLRPPPQLALRPQHRPRPRVRNIAPLLPKPCSDDGKFENQEERTLVLVQHRIHGKADGDGDVLSPVLYRDKLARTFNSRGFVKFGNLAKISRPKRNKRGRRGRRGWKWKTVGAWGRTVLPWLRFLRRKKKIVLV</sequence>
<proteinExistence type="predicted"/>
<dbReference type="Proteomes" id="UP000291084">
    <property type="component" value="Chromosome 4"/>
</dbReference>
<name>A0A0S3RTK8_PHAAN</name>
<dbReference type="OrthoDB" id="408788at2759"/>
<gene>
    <name evidence="1" type="primary">Vigan.04G112700</name>
    <name evidence="1" type="ORF">VIGAN_04112700</name>
</gene>
<feature type="non-terminal residue" evidence="1">
    <location>
        <position position="1"/>
    </location>
</feature>
<organism evidence="1 2">
    <name type="scientific">Vigna angularis var. angularis</name>
    <dbReference type="NCBI Taxonomy" id="157739"/>
    <lineage>
        <taxon>Eukaryota</taxon>
        <taxon>Viridiplantae</taxon>
        <taxon>Streptophyta</taxon>
        <taxon>Embryophyta</taxon>
        <taxon>Tracheophyta</taxon>
        <taxon>Spermatophyta</taxon>
        <taxon>Magnoliopsida</taxon>
        <taxon>eudicotyledons</taxon>
        <taxon>Gunneridae</taxon>
        <taxon>Pentapetalae</taxon>
        <taxon>rosids</taxon>
        <taxon>fabids</taxon>
        <taxon>Fabales</taxon>
        <taxon>Fabaceae</taxon>
        <taxon>Papilionoideae</taxon>
        <taxon>50 kb inversion clade</taxon>
        <taxon>NPAAA clade</taxon>
        <taxon>indigoferoid/millettioid clade</taxon>
        <taxon>Phaseoleae</taxon>
        <taxon>Vigna</taxon>
    </lineage>
</organism>
<evidence type="ECO:0000313" key="1">
    <source>
        <dbReference type="EMBL" id="BAT83889.1"/>
    </source>
</evidence>
<accession>A0A0S3RTK8</accession>
<dbReference type="AlphaFoldDB" id="A0A0S3RTK8"/>
<keyword evidence="2" id="KW-1185">Reference proteome</keyword>
<evidence type="ECO:0000313" key="2">
    <source>
        <dbReference type="Proteomes" id="UP000291084"/>
    </source>
</evidence>
<reference evidence="1 2" key="1">
    <citation type="journal article" date="2015" name="Sci. Rep.">
        <title>The power of single molecule real-time sequencing technology in the de novo assembly of a eukaryotic genome.</title>
        <authorList>
            <person name="Sakai H."/>
            <person name="Naito K."/>
            <person name="Ogiso-Tanaka E."/>
            <person name="Takahashi Y."/>
            <person name="Iseki K."/>
            <person name="Muto C."/>
            <person name="Satou K."/>
            <person name="Teruya K."/>
            <person name="Shiroma A."/>
            <person name="Shimoji M."/>
            <person name="Hirano T."/>
            <person name="Itoh T."/>
            <person name="Kaga A."/>
            <person name="Tomooka N."/>
        </authorList>
    </citation>
    <scope>NUCLEOTIDE SEQUENCE [LARGE SCALE GENOMIC DNA]</scope>
    <source>
        <strain evidence="2">cv. Shumari</strain>
    </source>
</reference>
<protein>
    <submittedName>
        <fullName evidence="1">Uncharacterized protein</fullName>
    </submittedName>
</protein>